<dbReference type="SUPFAM" id="SSF56784">
    <property type="entry name" value="HAD-like"/>
    <property type="match status" value="1"/>
</dbReference>
<keyword evidence="2" id="KW-1185">Reference proteome</keyword>
<sequence>MKNSSVVLFDIGNVLFCDPWETLLLTPGKGLADMRGWDRQFVSTAARRLWEKFSVAEYEEDEYWQDLGAVTGEKITRDQVEELETRLLHRNPSADLMLKTAQDAGNRIGIISNNTSFWFAKQWKWLGLGDYIDPDLVFVSHALGVSKSTPGAGLFECAARMVPPPAGLVVEDRQGNVRRAAEVGFRTYRYSLSESTPLPTFS</sequence>
<evidence type="ECO:0000313" key="1">
    <source>
        <dbReference type="EMBL" id="MBW5423752.1"/>
    </source>
</evidence>
<dbReference type="Gene3D" id="3.40.50.1000">
    <property type="entry name" value="HAD superfamily/HAD-like"/>
    <property type="match status" value="1"/>
</dbReference>
<accession>A0ABS6YQN4</accession>
<evidence type="ECO:0000313" key="2">
    <source>
        <dbReference type="Proteomes" id="UP001197114"/>
    </source>
</evidence>
<name>A0ABS6YQN4_9ACTN</name>
<dbReference type="PANTHER" id="PTHR43611">
    <property type="entry name" value="ALPHA-D-GLUCOSE 1-PHOSPHATE PHOSPHATASE"/>
    <property type="match status" value="1"/>
</dbReference>
<gene>
    <name evidence="1" type="ORF">GKQ77_19660</name>
</gene>
<dbReference type="Proteomes" id="UP001197114">
    <property type="component" value="Unassembled WGS sequence"/>
</dbReference>
<dbReference type="EMBL" id="WMBF01000223">
    <property type="protein sequence ID" value="MBW5423752.1"/>
    <property type="molecule type" value="Genomic_DNA"/>
</dbReference>
<reference evidence="1 2" key="1">
    <citation type="submission" date="2019-11" db="EMBL/GenBank/DDBJ databases">
        <authorList>
            <person name="Ay H."/>
        </authorList>
    </citation>
    <scope>NUCLEOTIDE SEQUENCE [LARGE SCALE GENOMIC DNA]</scope>
    <source>
        <strain evidence="1 2">BG9H</strain>
    </source>
</reference>
<dbReference type="InterPro" id="IPR023214">
    <property type="entry name" value="HAD_sf"/>
</dbReference>
<proteinExistence type="predicted"/>
<organism evidence="1 2">
    <name type="scientific">Streptomyces anatolicus</name>
    <dbReference type="NCBI Taxonomy" id="2675858"/>
    <lineage>
        <taxon>Bacteria</taxon>
        <taxon>Bacillati</taxon>
        <taxon>Actinomycetota</taxon>
        <taxon>Actinomycetes</taxon>
        <taxon>Kitasatosporales</taxon>
        <taxon>Streptomycetaceae</taxon>
        <taxon>Streptomyces</taxon>
    </lineage>
</organism>
<dbReference type="PANTHER" id="PTHR43611:SF3">
    <property type="entry name" value="FLAVIN MONONUCLEOTIDE HYDROLASE 1, CHLOROPLATIC"/>
    <property type="match status" value="1"/>
</dbReference>
<comment type="caution">
    <text evidence="1">The sequence shown here is derived from an EMBL/GenBank/DDBJ whole genome shotgun (WGS) entry which is preliminary data.</text>
</comment>
<protein>
    <recommendedName>
        <fullName evidence="3">Haloacid dehalogenase</fullName>
    </recommendedName>
</protein>
<dbReference type="InterPro" id="IPR036412">
    <property type="entry name" value="HAD-like_sf"/>
</dbReference>
<dbReference type="RefSeq" id="WP_219690242.1">
    <property type="nucleotide sequence ID" value="NZ_WMBF01000223.1"/>
</dbReference>
<evidence type="ECO:0008006" key="3">
    <source>
        <dbReference type="Google" id="ProtNLM"/>
    </source>
</evidence>